<evidence type="ECO:0000313" key="1">
    <source>
        <dbReference type="EMBL" id="NUU02976.1"/>
    </source>
</evidence>
<dbReference type="EMBL" id="JABFMT010000016">
    <property type="protein sequence ID" value="NUU02976.1"/>
    <property type="molecule type" value="Genomic_DNA"/>
</dbReference>
<sequence>MCPRTDLRLYGKARAARGGPQSLVHHAQYRRHDIRVVATQNPHGWQMTLHILHQGRRIVRLHEPAQLYLDFAHARIAGLLLAYETLDLRLGEQCDRRPESS</sequence>
<evidence type="ECO:0000313" key="2">
    <source>
        <dbReference type="Proteomes" id="UP000536746"/>
    </source>
</evidence>
<reference evidence="1 2" key="1">
    <citation type="journal article" date="2020" name="Front. Plant Sci.">
        <title>Isolation of Rhizosphere Bacteria That Improve Quality and Water Stress Tolerance in Greenhouse Ornamentals.</title>
        <authorList>
            <person name="Nordstedt N.P."/>
            <person name="Jones M.L."/>
        </authorList>
    </citation>
    <scope>NUCLEOTIDE SEQUENCE [LARGE SCALE GENOMIC DNA]</scope>
    <source>
        <strain evidence="1 2">C6C2</strain>
    </source>
</reference>
<protein>
    <submittedName>
        <fullName evidence="1">Uncharacterized protein</fullName>
    </submittedName>
</protein>
<accession>A0ABX2LXY8</accession>
<gene>
    <name evidence="1" type="ORF">HNO84_15330</name>
</gene>
<name>A0ABX2LXY8_9BURK</name>
<keyword evidence="2" id="KW-1185">Reference proteome</keyword>
<proteinExistence type="predicted"/>
<dbReference type="Proteomes" id="UP000536746">
    <property type="component" value="Unassembled WGS sequence"/>
</dbReference>
<organism evidence="1 2">
    <name type="scientific">Herbaspirillum robiniae</name>
    <dbReference type="NCBI Taxonomy" id="2014887"/>
    <lineage>
        <taxon>Bacteria</taxon>
        <taxon>Pseudomonadati</taxon>
        <taxon>Pseudomonadota</taxon>
        <taxon>Betaproteobacteria</taxon>
        <taxon>Burkholderiales</taxon>
        <taxon>Oxalobacteraceae</taxon>
        <taxon>Herbaspirillum</taxon>
    </lineage>
</organism>
<comment type="caution">
    <text evidence="1">The sequence shown here is derived from an EMBL/GenBank/DDBJ whole genome shotgun (WGS) entry which is preliminary data.</text>
</comment>
<dbReference type="RefSeq" id="WP_079216861.1">
    <property type="nucleotide sequence ID" value="NZ_CP018845.1"/>
</dbReference>